<evidence type="ECO:0000313" key="3">
    <source>
        <dbReference type="EMBL" id="QIP09274.1"/>
    </source>
</evidence>
<proteinExistence type="predicted"/>
<organism evidence="3 5">
    <name type="scientific">Bradyrhizobium symbiodeficiens</name>
    <dbReference type="NCBI Taxonomy" id="1404367"/>
    <lineage>
        <taxon>Bacteria</taxon>
        <taxon>Pseudomonadati</taxon>
        <taxon>Pseudomonadota</taxon>
        <taxon>Alphaproteobacteria</taxon>
        <taxon>Hyphomicrobiales</taxon>
        <taxon>Nitrobacteraceae</taxon>
        <taxon>Bradyrhizobium</taxon>
    </lineage>
</organism>
<name>A0A6G9AAC5_9BRAD</name>
<feature type="chain" id="PRO_5044632484" description="PepSY domain-containing protein" evidence="1">
    <location>
        <begin position="26"/>
        <end position="92"/>
    </location>
</feature>
<keyword evidence="1" id="KW-0732">Signal</keyword>
<evidence type="ECO:0000313" key="2">
    <source>
        <dbReference type="EMBL" id="QDF42361.2"/>
    </source>
</evidence>
<sequence>MKIGRPTGIPALMLAAVLAPGAVCAQGDGETVRSMLAAQIRSQGFVCEKSLGATRDARRSKPDHAVWVLKCSNANYRVSRAPDMAAKVEPLR</sequence>
<dbReference type="RefSeq" id="WP_162848660.1">
    <property type="nucleotide sequence ID" value="NZ_CP029427.2"/>
</dbReference>
<evidence type="ECO:0000313" key="5">
    <source>
        <dbReference type="Proteomes" id="UP000500895"/>
    </source>
</evidence>
<reference evidence="4 5" key="2">
    <citation type="journal article" date="2020" name="Int. J. Syst. Evol. Microbiol.">
        <title>Description and complete genome sequences of Bradyrhizobium symbiodeficiens sp. nov., a non-symbiotic bacterium associated with legumes native to Canada.</title>
        <authorList>
            <person name="Bromfield E.S.P."/>
            <person name="Cloutier S."/>
            <person name="Nguyen H.D.T."/>
        </authorList>
    </citation>
    <scope>NUCLEOTIDE SEQUENCE [LARGE SCALE GENOMIC DNA]</scope>
    <source>
        <strain evidence="3 5">101S1MB</strain>
        <strain evidence="2 4">65S1MB</strain>
    </source>
</reference>
<feature type="signal peptide" evidence="1">
    <location>
        <begin position="1"/>
        <end position="25"/>
    </location>
</feature>
<dbReference type="EMBL" id="CP041090">
    <property type="protein sequence ID" value="QDF42361.2"/>
    <property type="molecule type" value="Genomic_DNA"/>
</dbReference>
<reference evidence="3" key="3">
    <citation type="submission" date="2024-02" db="EMBL/GenBank/DDBJ databases">
        <authorList>
            <person name="Bromfield E.S.P."/>
            <person name="Cloutier S."/>
            <person name="Nguyen H.D.T."/>
        </authorList>
    </citation>
    <scope>NUCLEOTIDE SEQUENCE</scope>
    <source>
        <strain evidence="3">101S1MB</strain>
        <strain evidence="2">65S1MB</strain>
    </source>
</reference>
<reference evidence="4" key="1">
    <citation type="submission" date="2019-06" db="EMBL/GenBank/DDBJ databases">
        <title>Whole-Genome Sequence of Bradyrhizobium sp. 3 Strain 65S1MB.</title>
        <authorList>
            <person name="Bromfield E.S.P."/>
            <person name="Cloutier S."/>
            <person name="Nguyen H.D.T."/>
        </authorList>
    </citation>
    <scope>NUCLEOTIDE SEQUENCE [LARGE SCALE GENOMIC DNA]</scope>
    <source>
        <strain evidence="4">65S1MB</strain>
    </source>
</reference>
<protein>
    <recommendedName>
        <fullName evidence="6">PepSY domain-containing protein</fullName>
    </recommendedName>
</protein>
<dbReference type="Proteomes" id="UP000500895">
    <property type="component" value="Chromosome"/>
</dbReference>
<gene>
    <name evidence="2" type="ORF">FJN17_14210</name>
    <name evidence="3" type="ORF">HAV00_24785</name>
</gene>
<evidence type="ECO:0000256" key="1">
    <source>
        <dbReference type="SAM" id="SignalP"/>
    </source>
</evidence>
<evidence type="ECO:0000313" key="4">
    <source>
        <dbReference type="Proteomes" id="UP000319298"/>
    </source>
</evidence>
<dbReference type="EMBL" id="CP050066">
    <property type="protein sequence ID" value="QIP09274.1"/>
    <property type="molecule type" value="Genomic_DNA"/>
</dbReference>
<keyword evidence="4" id="KW-1185">Reference proteome</keyword>
<dbReference type="AlphaFoldDB" id="A0A6G9AAC5"/>
<accession>A0A6G9AAC5</accession>
<evidence type="ECO:0008006" key="6">
    <source>
        <dbReference type="Google" id="ProtNLM"/>
    </source>
</evidence>
<dbReference type="Proteomes" id="UP000319298">
    <property type="component" value="Chromosome"/>
</dbReference>